<accession>A0A9D1PPF5</accession>
<dbReference type="EMBL" id="DXIJ01000034">
    <property type="protein sequence ID" value="HIV85492.1"/>
    <property type="molecule type" value="Genomic_DNA"/>
</dbReference>
<sequence>MKRTIDMKRIIASLTAAGLLTTGASCVFADSAAEDITAAQDSIVAEDSVSYNGSSIILQSAEINGQAYVPLRQAMEALGYTVTWNAETQNVVCRRGAVELGLTVGQDLYYFSKTAPAPIGAAPVLYNDEVTYVPVQFLTEVAGAAVYYGEENGITVVEPASVTVNSVSEDANGNVTLSVQDALRGEVIVRISEDTEVSQGLDIQSLESGSELLIGYGVAMTMSIPPQTTAISVALVQADAQSSTSAVTVKSVEDDEFGGFLMVEDENLGEVKVRVGDDTLINGVKSTDLSGISAGQTIEIVYSDAMTMSIPPQTTAVSINTSSTDRAGENTAIENAAFEGVIVSVSENSIVIDENGSERALNITDETRIFHGNDKRIYGIDDLTEGVKVRGEREAVETRSIPPISNAVSVEIVD</sequence>
<organism evidence="3 4">
    <name type="scientific">Candidatus Monoglobus merdigallinarum</name>
    <dbReference type="NCBI Taxonomy" id="2838698"/>
    <lineage>
        <taxon>Bacteria</taxon>
        <taxon>Bacillati</taxon>
        <taxon>Bacillota</taxon>
        <taxon>Clostridia</taxon>
        <taxon>Monoglobales</taxon>
        <taxon>Monoglobaceae</taxon>
        <taxon>Monoglobus</taxon>
    </lineage>
</organism>
<dbReference type="SUPFAM" id="SSF55383">
    <property type="entry name" value="Copper amine oxidase, domain N"/>
    <property type="match status" value="1"/>
</dbReference>
<dbReference type="AlphaFoldDB" id="A0A9D1PPF5"/>
<protein>
    <recommendedName>
        <fullName evidence="2">Copper amine oxidase-like N-terminal domain-containing protein</fullName>
    </recommendedName>
</protein>
<evidence type="ECO:0000313" key="4">
    <source>
        <dbReference type="Proteomes" id="UP000824162"/>
    </source>
</evidence>
<evidence type="ECO:0000313" key="3">
    <source>
        <dbReference type="EMBL" id="HIV85492.1"/>
    </source>
</evidence>
<dbReference type="InterPro" id="IPR036582">
    <property type="entry name" value="Mao_N_sf"/>
</dbReference>
<reference evidence="3" key="2">
    <citation type="submission" date="2021-04" db="EMBL/GenBank/DDBJ databases">
        <authorList>
            <person name="Gilroy R."/>
        </authorList>
    </citation>
    <scope>NUCLEOTIDE SEQUENCE</scope>
    <source>
        <strain evidence="3">5790</strain>
    </source>
</reference>
<feature type="domain" description="Copper amine oxidase-like N-terminal" evidence="2">
    <location>
        <begin position="62"/>
        <end position="153"/>
    </location>
</feature>
<keyword evidence="1" id="KW-0732">Signal</keyword>
<gene>
    <name evidence="3" type="ORF">H9900_01640</name>
</gene>
<dbReference type="Pfam" id="PF07833">
    <property type="entry name" value="Cu_amine_oxidN1"/>
    <property type="match status" value="1"/>
</dbReference>
<dbReference type="Gene3D" id="3.30.457.10">
    <property type="entry name" value="Copper amine oxidase-like, N-terminal domain"/>
    <property type="match status" value="1"/>
</dbReference>
<dbReference type="Proteomes" id="UP000824162">
    <property type="component" value="Unassembled WGS sequence"/>
</dbReference>
<evidence type="ECO:0000259" key="2">
    <source>
        <dbReference type="Pfam" id="PF07833"/>
    </source>
</evidence>
<dbReference type="PROSITE" id="PS51257">
    <property type="entry name" value="PROKAR_LIPOPROTEIN"/>
    <property type="match status" value="1"/>
</dbReference>
<evidence type="ECO:0000256" key="1">
    <source>
        <dbReference type="SAM" id="SignalP"/>
    </source>
</evidence>
<dbReference type="InterPro" id="IPR012854">
    <property type="entry name" value="Cu_amine_oxidase-like_N"/>
</dbReference>
<comment type="caution">
    <text evidence="3">The sequence shown here is derived from an EMBL/GenBank/DDBJ whole genome shotgun (WGS) entry which is preliminary data.</text>
</comment>
<feature type="signal peptide" evidence="1">
    <location>
        <begin position="1"/>
        <end position="29"/>
    </location>
</feature>
<name>A0A9D1PPF5_9FIRM</name>
<reference evidence="3" key="1">
    <citation type="journal article" date="2021" name="PeerJ">
        <title>Extensive microbial diversity within the chicken gut microbiome revealed by metagenomics and culture.</title>
        <authorList>
            <person name="Gilroy R."/>
            <person name="Ravi A."/>
            <person name="Getino M."/>
            <person name="Pursley I."/>
            <person name="Horton D.L."/>
            <person name="Alikhan N.F."/>
            <person name="Baker D."/>
            <person name="Gharbi K."/>
            <person name="Hall N."/>
            <person name="Watson M."/>
            <person name="Adriaenssens E.M."/>
            <person name="Foster-Nyarko E."/>
            <person name="Jarju S."/>
            <person name="Secka A."/>
            <person name="Antonio M."/>
            <person name="Oren A."/>
            <person name="Chaudhuri R.R."/>
            <person name="La Ragione R."/>
            <person name="Hildebrand F."/>
            <person name="Pallen M.J."/>
        </authorList>
    </citation>
    <scope>NUCLEOTIDE SEQUENCE</scope>
    <source>
        <strain evidence="3">5790</strain>
    </source>
</reference>
<proteinExistence type="predicted"/>
<feature type="chain" id="PRO_5039489502" description="Copper amine oxidase-like N-terminal domain-containing protein" evidence="1">
    <location>
        <begin position="30"/>
        <end position="414"/>
    </location>
</feature>